<accession>A0A9P1FIM1</accession>
<reference evidence="2 3" key="2">
    <citation type="submission" date="2024-05" db="EMBL/GenBank/DDBJ databases">
        <authorList>
            <person name="Chen Y."/>
            <person name="Shah S."/>
            <person name="Dougan E. K."/>
            <person name="Thang M."/>
            <person name="Chan C."/>
        </authorList>
    </citation>
    <scope>NUCLEOTIDE SEQUENCE [LARGE SCALE GENOMIC DNA]</scope>
</reference>
<sequence length="150" mass="17063">MNLPKFFRVKDNLGTMLDAEEKLGNVPRLPHCLEDFLPGYISRSFLEAATYVQQSIDLNQFRNLLVLHMEQILLTMEHIARERAQKAEGIVATDFLQNKFDMERALSLGTSRTLAILADAHDEAFLLTRVCDQEGFKPSELTVAVDRPLD</sequence>
<dbReference type="EMBL" id="CAMXCT020000336">
    <property type="protein sequence ID" value="CAL1130736.1"/>
    <property type="molecule type" value="Genomic_DNA"/>
</dbReference>
<evidence type="ECO:0000313" key="2">
    <source>
        <dbReference type="EMBL" id="CAL4764673.1"/>
    </source>
</evidence>
<gene>
    <name evidence="1" type="ORF">C1SCF055_LOCUS5507</name>
</gene>
<protein>
    <submittedName>
        <fullName evidence="1">Uncharacterized protein</fullName>
    </submittedName>
</protein>
<dbReference type="EMBL" id="CAMXCT030000336">
    <property type="protein sequence ID" value="CAL4764673.1"/>
    <property type="molecule type" value="Genomic_DNA"/>
</dbReference>
<dbReference type="EMBL" id="CAMXCT010000336">
    <property type="protein sequence ID" value="CAI3977361.1"/>
    <property type="molecule type" value="Genomic_DNA"/>
</dbReference>
<dbReference type="AlphaFoldDB" id="A0A9P1FIM1"/>
<proteinExistence type="predicted"/>
<organism evidence="1">
    <name type="scientific">Cladocopium goreaui</name>
    <dbReference type="NCBI Taxonomy" id="2562237"/>
    <lineage>
        <taxon>Eukaryota</taxon>
        <taxon>Sar</taxon>
        <taxon>Alveolata</taxon>
        <taxon>Dinophyceae</taxon>
        <taxon>Suessiales</taxon>
        <taxon>Symbiodiniaceae</taxon>
        <taxon>Cladocopium</taxon>
    </lineage>
</organism>
<name>A0A9P1FIM1_9DINO</name>
<comment type="caution">
    <text evidence="1">The sequence shown here is derived from an EMBL/GenBank/DDBJ whole genome shotgun (WGS) entry which is preliminary data.</text>
</comment>
<keyword evidence="3" id="KW-1185">Reference proteome</keyword>
<dbReference type="Proteomes" id="UP001152797">
    <property type="component" value="Unassembled WGS sequence"/>
</dbReference>
<reference evidence="1" key="1">
    <citation type="submission" date="2022-10" db="EMBL/GenBank/DDBJ databases">
        <authorList>
            <person name="Chen Y."/>
            <person name="Dougan E. K."/>
            <person name="Chan C."/>
            <person name="Rhodes N."/>
            <person name="Thang M."/>
        </authorList>
    </citation>
    <scope>NUCLEOTIDE SEQUENCE</scope>
</reference>
<evidence type="ECO:0000313" key="3">
    <source>
        <dbReference type="Proteomes" id="UP001152797"/>
    </source>
</evidence>
<evidence type="ECO:0000313" key="1">
    <source>
        <dbReference type="EMBL" id="CAI3977361.1"/>
    </source>
</evidence>